<evidence type="ECO:0000313" key="1">
    <source>
        <dbReference type="EMBL" id="KAK1762649.1"/>
    </source>
</evidence>
<gene>
    <name evidence="1" type="ORF">QBC33DRAFT_551642</name>
</gene>
<keyword evidence="2" id="KW-1185">Reference proteome</keyword>
<dbReference type="AlphaFoldDB" id="A0AAJ0BT62"/>
<dbReference type="GeneID" id="85312386"/>
<reference evidence="1" key="1">
    <citation type="submission" date="2023-06" db="EMBL/GenBank/DDBJ databases">
        <title>Genome-scale phylogeny and comparative genomics of the fungal order Sordariales.</title>
        <authorList>
            <consortium name="Lawrence Berkeley National Laboratory"/>
            <person name="Hensen N."/>
            <person name="Bonometti L."/>
            <person name="Westerberg I."/>
            <person name="Brannstrom I.O."/>
            <person name="Guillou S."/>
            <person name="Cros-Aarteil S."/>
            <person name="Calhoun S."/>
            <person name="Haridas S."/>
            <person name="Kuo A."/>
            <person name="Mondo S."/>
            <person name="Pangilinan J."/>
            <person name="Riley R."/>
            <person name="Labutti K."/>
            <person name="Andreopoulos B."/>
            <person name="Lipzen A."/>
            <person name="Chen C."/>
            <person name="Yanf M."/>
            <person name="Daum C."/>
            <person name="Ng V."/>
            <person name="Clum A."/>
            <person name="Steindorff A."/>
            <person name="Ohm R."/>
            <person name="Martin F."/>
            <person name="Silar P."/>
            <person name="Natvig D."/>
            <person name="Lalanne C."/>
            <person name="Gautier V."/>
            <person name="Ament-Velasquez S.L."/>
            <person name="Kruys A."/>
            <person name="Hutchinson M.I."/>
            <person name="Powell A.J."/>
            <person name="Barry K."/>
            <person name="Miller A.N."/>
            <person name="Grigoriev I.V."/>
            <person name="Debuchy R."/>
            <person name="Gladieux P."/>
            <person name="Thoren M.H."/>
            <person name="Johannesson H."/>
        </authorList>
    </citation>
    <scope>NUCLEOTIDE SEQUENCE</scope>
    <source>
        <strain evidence="1">8032-3</strain>
    </source>
</reference>
<comment type="caution">
    <text evidence="1">The sequence shown here is derived from an EMBL/GenBank/DDBJ whole genome shotgun (WGS) entry which is preliminary data.</text>
</comment>
<name>A0AAJ0BT62_9PEZI</name>
<dbReference type="InterPro" id="IPR029058">
    <property type="entry name" value="AB_hydrolase_fold"/>
</dbReference>
<dbReference type="RefSeq" id="XP_060278862.1">
    <property type="nucleotide sequence ID" value="XM_060429199.1"/>
</dbReference>
<accession>A0AAJ0BT62</accession>
<dbReference type="EMBL" id="MU839035">
    <property type="protein sequence ID" value="KAK1762649.1"/>
    <property type="molecule type" value="Genomic_DNA"/>
</dbReference>
<dbReference type="Gene3D" id="3.40.50.1820">
    <property type="entry name" value="alpha/beta hydrolase"/>
    <property type="match status" value="1"/>
</dbReference>
<dbReference type="Proteomes" id="UP001244011">
    <property type="component" value="Unassembled WGS sequence"/>
</dbReference>
<proteinExistence type="predicted"/>
<dbReference type="SUPFAM" id="SSF53474">
    <property type="entry name" value="alpha/beta-Hydrolases"/>
    <property type="match status" value="1"/>
</dbReference>
<evidence type="ECO:0008006" key="3">
    <source>
        <dbReference type="Google" id="ProtNLM"/>
    </source>
</evidence>
<sequence>MESFKLNLPNGAIVSGLHNIPPPSPSSSPKYRPLLVGLHGASYSALYFDVDDTRTARLSSDGLGVPFVAINRPCYEDSTPFYPIPDGSSFPEQFGLWLHKFILPALWAEYGSSQGCNSIVLDCHSLGATGAIIAAALHAQDQDQDQDRGAGAYPLAGLIVSGFGTQPVEAEDHLTSSDVAADRTSLELIEMPSAAKDAAMFAPGTVDEAVIAQGERLNRPVPSEEIRSLRKVWLPRWRAEWGARVRVPVMVAVAERDALWTGTEGHLRDFMGAFSGSERVDGSLVRGAPHCIELSWWSQGWYARCFGFAIECAASFGVAGE</sequence>
<evidence type="ECO:0000313" key="2">
    <source>
        <dbReference type="Proteomes" id="UP001244011"/>
    </source>
</evidence>
<organism evidence="1 2">
    <name type="scientific">Phialemonium atrogriseum</name>
    <dbReference type="NCBI Taxonomy" id="1093897"/>
    <lineage>
        <taxon>Eukaryota</taxon>
        <taxon>Fungi</taxon>
        <taxon>Dikarya</taxon>
        <taxon>Ascomycota</taxon>
        <taxon>Pezizomycotina</taxon>
        <taxon>Sordariomycetes</taxon>
        <taxon>Sordariomycetidae</taxon>
        <taxon>Cephalothecales</taxon>
        <taxon>Cephalothecaceae</taxon>
        <taxon>Phialemonium</taxon>
    </lineage>
</organism>
<protein>
    <recommendedName>
        <fullName evidence="3">AB hydrolase-1 domain-containing protein</fullName>
    </recommendedName>
</protein>